<dbReference type="RefSeq" id="WP_146033986.1">
    <property type="nucleotide sequence ID" value="NZ_DF978428.1"/>
</dbReference>
<dbReference type="InterPro" id="IPR045633">
    <property type="entry name" value="DUF6414"/>
</dbReference>
<dbReference type="AlphaFoldDB" id="A0A2H6LHU8"/>
<dbReference type="Proteomes" id="UP000236527">
    <property type="component" value="Unassembled WGS sequence"/>
</dbReference>
<organism evidence="1 2">
    <name type="scientific">Nostoc cycadae WK-1</name>
    <dbReference type="NCBI Taxonomy" id="1861711"/>
    <lineage>
        <taxon>Bacteria</taxon>
        <taxon>Bacillati</taxon>
        <taxon>Cyanobacteriota</taxon>
        <taxon>Cyanophyceae</taxon>
        <taxon>Nostocales</taxon>
        <taxon>Nostocaceae</taxon>
        <taxon>Nostoc</taxon>
    </lineage>
</organism>
<comment type="caution">
    <text evidence="1">The sequence shown here is derived from an EMBL/GenBank/DDBJ whole genome shotgun (WGS) entry which is preliminary data.</text>
</comment>
<dbReference type="EMBL" id="BDGE01000042">
    <property type="protein sequence ID" value="GBE92804.1"/>
    <property type="molecule type" value="Genomic_DNA"/>
</dbReference>
<evidence type="ECO:0000313" key="2">
    <source>
        <dbReference type="Proteomes" id="UP000236527"/>
    </source>
</evidence>
<name>A0A2H6LHU8_9NOSO</name>
<accession>A0A2H6LHU8</accession>
<dbReference type="Pfam" id="PF19952">
    <property type="entry name" value="DUF6414"/>
    <property type="match status" value="1"/>
</dbReference>
<reference evidence="2" key="1">
    <citation type="journal article" date="2018" name="Genome Announc.">
        <title>Draft Genome Sequence of the Nitrogen-Fixing and Hormogonia-Inducing Cyanobacterium Nostoc cycadae Strain WK-1, Isolated from the Coralloid Roots of Cycas revoluta.</title>
        <authorList>
            <person name="Kanesaki Y."/>
            <person name="Hirose M."/>
            <person name="Hirose Y."/>
            <person name="Fujisawa T."/>
            <person name="Nakamura Y."/>
            <person name="Watanabe S."/>
            <person name="Matsunaga S."/>
            <person name="Uchida H."/>
            <person name="Murakami A."/>
        </authorList>
    </citation>
    <scope>NUCLEOTIDE SEQUENCE [LARGE SCALE GENOMIC DNA]</scope>
    <source>
        <strain evidence="2">WK-1</strain>
    </source>
</reference>
<keyword evidence="2" id="KW-1185">Reference proteome</keyword>
<gene>
    <name evidence="1" type="ORF">NCWK1_2563</name>
</gene>
<evidence type="ECO:0000313" key="1">
    <source>
        <dbReference type="EMBL" id="GBE92804.1"/>
    </source>
</evidence>
<proteinExistence type="predicted"/>
<sequence>MTVEEMNSENNGSDTNLKHFIYLDINRLNSYSSQLEDGIIQIRRLTENIGNKTTDVHGEKYTEKTEEESRDVEFSLGPKNLIGGISGKGNDKITKREGYKEGARTIIDESSESFSQDKIDYHNTYLILEKILITRGILKEIHHENQLKQYASLIKITGVSKFFDWNSLLKIFDEFGNLIANNSPQEEALQADAVKLMFQTVKLFSLGEITLHTKIGNSILISSLNVENLCITKDQLRSTYVMPGDVETTIVGFVPKRRIEKTTFPGIAGTVNMADLWTEMAGEVQTVIDPLAIYTEIHI</sequence>
<protein>
    <submittedName>
        <fullName evidence="1">Uncharacterized protein</fullName>
    </submittedName>
</protein>